<proteinExistence type="predicted"/>
<name>A0ACB1A9T5_MELEN</name>
<evidence type="ECO:0000313" key="1">
    <source>
        <dbReference type="EMBL" id="CAK5088215.1"/>
    </source>
</evidence>
<organism evidence="1 2">
    <name type="scientific">Meloidogyne enterolobii</name>
    <name type="common">Root-knot nematode worm</name>
    <name type="synonym">Meloidogyne mayaguensis</name>
    <dbReference type="NCBI Taxonomy" id="390850"/>
    <lineage>
        <taxon>Eukaryota</taxon>
        <taxon>Metazoa</taxon>
        <taxon>Ecdysozoa</taxon>
        <taxon>Nematoda</taxon>
        <taxon>Chromadorea</taxon>
        <taxon>Rhabditida</taxon>
        <taxon>Tylenchina</taxon>
        <taxon>Tylenchomorpha</taxon>
        <taxon>Tylenchoidea</taxon>
        <taxon>Meloidogynidae</taxon>
        <taxon>Meloidogyninae</taxon>
        <taxon>Meloidogyne</taxon>
    </lineage>
</organism>
<dbReference type="EMBL" id="CAVMJV010000070">
    <property type="protein sequence ID" value="CAK5088215.1"/>
    <property type="molecule type" value="Genomic_DNA"/>
</dbReference>
<accession>A0ACB1A9T5</accession>
<evidence type="ECO:0000313" key="2">
    <source>
        <dbReference type="Proteomes" id="UP001497535"/>
    </source>
</evidence>
<comment type="caution">
    <text evidence="1">The sequence shown here is derived from an EMBL/GenBank/DDBJ whole genome shotgun (WGS) entry which is preliminary data.</text>
</comment>
<dbReference type="Proteomes" id="UP001497535">
    <property type="component" value="Unassembled WGS sequence"/>
</dbReference>
<reference evidence="1" key="1">
    <citation type="submission" date="2023-11" db="EMBL/GenBank/DDBJ databases">
        <authorList>
            <person name="Poullet M."/>
        </authorList>
    </citation>
    <scope>NUCLEOTIDE SEQUENCE</scope>
    <source>
        <strain evidence="1">E1834</strain>
    </source>
</reference>
<protein>
    <submittedName>
        <fullName evidence="1">Uncharacterized protein</fullName>
    </submittedName>
</protein>
<sequence>MPCTSCMVDYSRSKKEFGCAKCKFSFCRKCLLYDVVIPSISAQPVPVCSNCYSLLVYF</sequence>
<keyword evidence="2" id="KW-1185">Reference proteome</keyword>
<gene>
    <name evidence="1" type="ORF">MENTE1834_LOCUS35854</name>
</gene>